<dbReference type="RefSeq" id="WP_273844032.1">
    <property type="nucleotide sequence ID" value="NZ_JAQQWT010000007.1"/>
</dbReference>
<evidence type="ECO:0000313" key="1">
    <source>
        <dbReference type="EMBL" id="MFC0561894.1"/>
    </source>
</evidence>
<evidence type="ECO:0000313" key="2">
    <source>
        <dbReference type="Proteomes" id="UP001589833"/>
    </source>
</evidence>
<reference evidence="1 2" key="1">
    <citation type="submission" date="2024-09" db="EMBL/GenBank/DDBJ databases">
        <authorList>
            <person name="Sun Q."/>
            <person name="Mori K."/>
        </authorList>
    </citation>
    <scope>NUCLEOTIDE SEQUENCE [LARGE SCALE GENOMIC DNA]</scope>
    <source>
        <strain evidence="1 2">NCAIM B.02301</strain>
    </source>
</reference>
<sequence>MSITSKDKEILICINSPKGNHFFAQFEPFRDSLAMTTHSPVVAQQMLENGYNNILLLDLENKEQHKDLFQAHYQKIIIIEGNILECGLAVDVCKSYTKGPIYVVRTKKRFVHPRLYQSIGASYVIFTNNENDITFIFK</sequence>
<accession>A0ABV6NMI6</accession>
<dbReference type="Proteomes" id="UP001589833">
    <property type="component" value="Unassembled WGS sequence"/>
</dbReference>
<protein>
    <submittedName>
        <fullName evidence="1">Uncharacterized protein</fullName>
    </submittedName>
</protein>
<proteinExistence type="predicted"/>
<name>A0ABV6NMI6_9BACI</name>
<dbReference type="EMBL" id="JBHLTR010000082">
    <property type="protein sequence ID" value="MFC0561894.1"/>
    <property type="molecule type" value="Genomic_DNA"/>
</dbReference>
<comment type="caution">
    <text evidence="1">The sequence shown here is derived from an EMBL/GenBank/DDBJ whole genome shotgun (WGS) entry which is preliminary data.</text>
</comment>
<gene>
    <name evidence="1" type="ORF">ACFFH4_23710</name>
</gene>
<organism evidence="1 2">
    <name type="scientific">Halalkalibacter alkalisediminis</name>
    <dbReference type="NCBI Taxonomy" id="935616"/>
    <lineage>
        <taxon>Bacteria</taxon>
        <taxon>Bacillati</taxon>
        <taxon>Bacillota</taxon>
        <taxon>Bacilli</taxon>
        <taxon>Bacillales</taxon>
        <taxon>Bacillaceae</taxon>
        <taxon>Halalkalibacter</taxon>
    </lineage>
</organism>
<keyword evidence="2" id="KW-1185">Reference proteome</keyword>